<reference evidence="1 2" key="1">
    <citation type="submission" date="2018-03" db="EMBL/GenBank/DDBJ databases">
        <title>Genomic Encyclopedia of Type Strains, Phase III (KMG-III): the genomes of soil and plant-associated and newly described type strains.</title>
        <authorList>
            <person name="Whitman W."/>
        </authorList>
    </citation>
    <scope>NUCLEOTIDE SEQUENCE [LARGE SCALE GENOMIC DNA]</scope>
    <source>
        <strain evidence="1 2">CGMCC 4.7067</strain>
    </source>
</reference>
<evidence type="ECO:0000313" key="1">
    <source>
        <dbReference type="EMBL" id="PRY54160.1"/>
    </source>
</evidence>
<keyword evidence="2" id="KW-1185">Reference proteome</keyword>
<dbReference type="EMBL" id="PVTJ01000015">
    <property type="protein sequence ID" value="PRY54160.1"/>
    <property type="molecule type" value="Genomic_DNA"/>
</dbReference>
<dbReference type="OrthoDB" id="5186841at2"/>
<dbReference type="Proteomes" id="UP000238176">
    <property type="component" value="Unassembled WGS sequence"/>
</dbReference>
<dbReference type="RefSeq" id="WP_146148246.1">
    <property type="nucleotide sequence ID" value="NZ_PVTJ01000015.1"/>
</dbReference>
<accession>A0A2T0U8B3</accession>
<protein>
    <recommendedName>
        <fullName evidence="3">Excreted virulence factor EspC (Type VII ESX diderm)</fullName>
    </recommendedName>
</protein>
<comment type="caution">
    <text evidence="1">The sequence shown here is derived from an EMBL/GenBank/DDBJ whole genome shotgun (WGS) entry which is preliminary data.</text>
</comment>
<proteinExistence type="predicted"/>
<organism evidence="1 2">
    <name type="scientific">Glycomyces artemisiae</name>
    <dbReference type="NCBI Taxonomy" id="1076443"/>
    <lineage>
        <taxon>Bacteria</taxon>
        <taxon>Bacillati</taxon>
        <taxon>Actinomycetota</taxon>
        <taxon>Actinomycetes</taxon>
        <taxon>Glycomycetales</taxon>
        <taxon>Glycomycetaceae</taxon>
        <taxon>Glycomyces</taxon>
    </lineage>
</organism>
<name>A0A2T0U8B3_9ACTN</name>
<sequence length="120" mass="12820">MVDLSLDPEEIKRGGVSMFAASDGLYEDFKQVASEGGALKESVDTGVFTGVNEVAQAVERWEGAIVPGLRGRVEELGAFLAVYSVQHVELDGMTAELFAQYADPEVFPVDPGSRTTPAPE</sequence>
<evidence type="ECO:0008006" key="3">
    <source>
        <dbReference type="Google" id="ProtNLM"/>
    </source>
</evidence>
<dbReference type="AlphaFoldDB" id="A0A2T0U8B3"/>
<gene>
    <name evidence="1" type="ORF">B0I28_11514</name>
</gene>
<evidence type="ECO:0000313" key="2">
    <source>
        <dbReference type="Proteomes" id="UP000238176"/>
    </source>
</evidence>